<keyword evidence="3" id="KW-0547">Nucleotide-binding</keyword>
<protein>
    <submittedName>
        <fullName evidence="7">Uncharacterized protein</fullName>
    </submittedName>
</protein>
<dbReference type="PANTHER" id="PTHR46390">
    <property type="entry name" value="MANNOSE-1-PHOSPHATE GUANYLYLTRANSFERASE"/>
    <property type="match status" value="1"/>
</dbReference>
<feature type="domain" description="Nucleotidyl transferase" evidence="5">
    <location>
        <begin position="4"/>
        <end position="283"/>
    </location>
</feature>
<feature type="domain" description="MannoseP isomerase/GMP-like beta-helix" evidence="6">
    <location>
        <begin position="292"/>
        <end position="346"/>
    </location>
</feature>
<dbReference type="InterPro" id="IPR054566">
    <property type="entry name" value="ManC/GMP-like_b-helix"/>
</dbReference>
<dbReference type="InterPro" id="IPR029044">
    <property type="entry name" value="Nucleotide-diphossugar_trans"/>
</dbReference>
<sequence length="355" mass="40197">MYHVILAGGSGSRFWPKSRENTPKQLLKILGEETMIRLTYNRLREIAEADKIFVVASDNLSKLIHSDIPEIPKENFIIEPSGKNTAPAIGLAALHIFKRDSNAIMGVYPADHLIIGDSKFKNIIMNAQKMVEQKSCLITIGIKPTYPATGYGYIQYDSNKEMNVKSVYKVKTFAEKPEKETAEKFINSGEFLWNAGMFVWKAEIILLEMKTFMCELHDSLDSIYDALTTDQYDTVLDREWELVQPESIDYGILEKAKNVYTIKADFQWNDLGSWHSLFNVLTKNNETNYHDGDVISVQSENNLIISPGRLTAVVGVKDMAIINLDDATLIVPHDKSEGVKDVVKMLKSMNKSEYL</sequence>
<dbReference type="Gene3D" id="3.90.550.10">
    <property type="entry name" value="Spore Coat Polysaccharide Biosynthesis Protein SpsA, Chain A"/>
    <property type="match status" value="1"/>
</dbReference>
<keyword evidence="1" id="KW-0808">Transferase</keyword>
<proteinExistence type="predicted"/>
<evidence type="ECO:0000256" key="4">
    <source>
        <dbReference type="ARBA" id="ARBA00023134"/>
    </source>
</evidence>
<keyword evidence="2" id="KW-0548">Nucleotidyltransferase</keyword>
<dbReference type="CDD" id="cd02509">
    <property type="entry name" value="GDP-M1P_Guanylyltransferase"/>
    <property type="match status" value="1"/>
</dbReference>
<evidence type="ECO:0000259" key="5">
    <source>
        <dbReference type="Pfam" id="PF00483"/>
    </source>
</evidence>
<evidence type="ECO:0000313" key="7">
    <source>
        <dbReference type="EMBL" id="SUZ61427.1"/>
    </source>
</evidence>
<gene>
    <name evidence="7" type="ORF">METZ01_LOCUS14281</name>
</gene>
<dbReference type="FunFam" id="3.90.550.10:FF:000046">
    <property type="entry name" value="Mannose-1-phosphate guanylyltransferase (GDP)"/>
    <property type="match status" value="1"/>
</dbReference>
<organism evidence="7">
    <name type="scientific">marine metagenome</name>
    <dbReference type="NCBI Taxonomy" id="408172"/>
    <lineage>
        <taxon>unclassified sequences</taxon>
        <taxon>metagenomes</taxon>
        <taxon>ecological metagenomes</taxon>
    </lineage>
</organism>
<dbReference type="AlphaFoldDB" id="A0A381P4T7"/>
<keyword evidence="4" id="KW-0342">GTP-binding</keyword>
<dbReference type="SUPFAM" id="SSF159283">
    <property type="entry name" value="Guanosine diphospho-D-mannose pyrophosphorylase/mannose-6-phosphate isomerase linker domain"/>
    <property type="match status" value="1"/>
</dbReference>
<dbReference type="InterPro" id="IPR051161">
    <property type="entry name" value="Mannose-6P_isomerase_type2"/>
</dbReference>
<evidence type="ECO:0000256" key="2">
    <source>
        <dbReference type="ARBA" id="ARBA00022695"/>
    </source>
</evidence>
<dbReference type="InterPro" id="IPR005835">
    <property type="entry name" value="NTP_transferase_dom"/>
</dbReference>
<dbReference type="PANTHER" id="PTHR46390:SF1">
    <property type="entry name" value="MANNOSE-1-PHOSPHATE GUANYLYLTRANSFERASE"/>
    <property type="match status" value="1"/>
</dbReference>
<dbReference type="GO" id="GO:0009298">
    <property type="term" value="P:GDP-mannose biosynthetic process"/>
    <property type="evidence" value="ECO:0007669"/>
    <property type="project" value="TreeGrafter"/>
</dbReference>
<dbReference type="GO" id="GO:0005525">
    <property type="term" value="F:GTP binding"/>
    <property type="evidence" value="ECO:0007669"/>
    <property type="project" value="UniProtKB-KW"/>
</dbReference>
<dbReference type="SUPFAM" id="SSF53448">
    <property type="entry name" value="Nucleotide-diphospho-sugar transferases"/>
    <property type="match status" value="1"/>
</dbReference>
<evidence type="ECO:0000256" key="3">
    <source>
        <dbReference type="ARBA" id="ARBA00022741"/>
    </source>
</evidence>
<dbReference type="GO" id="GO:0004475">
    <property type="term" value="F:mannose-1-phosphate guanylyltransferase (GTP) activity"/>
    <property type="evidence" value="ECO:0007669"/>
    <property type="project" value="InterPro"/>
</dbReference>
<reference evidence="7" key="1">
    <citation type="submission" date="2018-05" db="EMBL/GenBank/DDBJ databases">
        <authorList>
            <person name="Lanie J.A."/>
            <person name="Ng W.-L."/>
            <person name="Kazmierczak K.M."/>
            <person name="Andrzejewski T.M."/>
            <person name="Davidsen T.M."/>
            <person name="Wayne K.J."/>
            <person name="Tettelin H."/>
            <person name="Glass J.I."/>
            <person name="Rusch D."/>
            <person name="Podicherti R."/>
            <person name="Tsui H.-C.T."/>
            <person name="Winkler M.E."/>
        </authorList>
    </citation>
    <scope>NUCLEOTIDE SEQUENCE</scope>
</reference>
<dbReference type="InterPro" id="IPR049577">
    <property type="entry name" value="GMPP_N"/>
</dbReference>
<dbReference type="Pfam" id="PF22640">
    <property type="entry name" value="ManC_GMP_beta-helix"/>
    <property type="match status" value="1"/>
</dbReference>
<dbReference type="Pfam" id="PF00483">
    <property type="entry name" value="NTP_transferase"/>
    <property type="match status" value="1"/>
</dbReference>
<dbReference type="EMBL" id="UINC01000802">
    <property type="protein sequence ID" value="SUZ61427.1"/>
    <property type="molecule type" value="Genomic_DNA"/>
</dbReference>
<accession>A0A381P4T7</accession>
<name>A0A381P4T7_9ZZZZ</name>
<evidence type="ECO:0000256" key="1">
    <source>
        <dbReference type="ARBA" id="ARBA00022679"/>
    </source>
</evidence>
<evidence type="ECO:0000259" key="6">
    <source>
        <dbReference type="Pfam" id="PF22640"/>
    </source>
</evidence>